<dbReference type="Proteomes" id="UP001236014">
    <property type="component" value="Chromosome"/>
</dbReference>
<keyword evidence="3" id="KW-1185">Reference proteome</keyword>
<name>A0A9Y2MUF2_9PSEU</name>
<dbReference type="AlphaFoldDB" id="A0A9Y2MUF2"/>
<organism evidence="2 3">
    <name type="scientific">Amycolatopsis carbonis</name>
    <dbReference type="NCBI Taxonomy" id="715471"/>
    <lineage>
        <taxon>Bacteria</taxon>
        <taxon>Bacillati</taxon>
        <taxon>Actinomycetota</taxon>
        <taxon>Actinomycetes</taxon>
        <taxon>Pseudonocardiales</taxon>
        <taxon>Pseudonocardiaceae</taxon>
        <taxon>Amycolatopsis</taxon>
    </lineage>
</organism>
<dbReference type="InterPro" id="IPR000415">
    <property type="entry name" value="Nitroreductase-like"/>
</dbReference>
<dbReference type="SUPFAM" id="SSF55469">
    <property type="entry name" value="FMN-dependent nitroreductase-like"/>
    <property type="match status" value="2"/>
</dbReference>
<evidence type="ECO:0000313" key="2">
    <source>
        <dbReference type="EMBL" id="WIX75612.1"/>
    </source>
</evidence>
<dbReference type="EMBL" id="CP127294">
    <property type="protein sequence ID" value="WIX75612.1"/>
    <property type="molecule type" value="Genomic_DNA"/>
</dbReference>
<feature type="compositionally biased region" description="Basic and acidic residues" evidence="1">
    <location>
        <begin position="324"/>
        <end position="343"/>
    </location>
</feature>
<gene>
    <name evidence="2" type="ORF">QRX50_29420</name>
</gene>
<dbReference type="KEGG" id="acab:QRX50_29420"/>
<protein>
    <recommendedName>
        <fullName evidence="4">Nitroreductase domain-containing protein</fullName>
    </recommendedName>
</protein>
<evidence type="ECO:0000313" key="3">
    <source>
        <dbReference type="Proteomes" id="UP001236014"/>
    </source>
</evidence>
<evidence type="ECO:0008006" key="4">
    <source>
        <dbReference type="Google" id="ProtNLM"/>
    </source>
</evidence>
<accession>A0A9Y2MUF2</accession>
<proteinExistence type="predicted"/>
<dbReference type="NCBIfam" id="NF047509">
    <property type="entry name" value="Rv3131_FMN_oxido"/>
    <property type="match status" value="1"/>
</dbReference>
<feature type="region of interest" description="Disordered" evidence="1">
    <location>
        <begin position="294"/>
        <end position="343"/>
    </location>
</feature>
<dbReference type="Gene3D" id="3.40.109.10">
    <property type="entry name" value="NADH Oxidase"/>
    <property type="match status" value="2"/>
</dbReference>
<sequence>MRAPSPHNTQPWRFVVDGPRIEVWLDRSRVLTVADPARREARLSCGAAVYNLVLMLRSNGYGAALRILPDPAEYDLLAVVRFDGNVHPAPADRRLAEAIFRRHTNRRPFSTQPVSTVARVRLRSAALAEGGLLEFLDTSSRYAKVAALVRRAEAEQATDAAFQAESARWTGREPESSDGVPTVAFGPQPDLPGALPLRASHQNPTIPSRSFEQDALVAVVLTPDHGTAADVRAGLVLQRVLLTATADGLATSFVSQPFETKATRGPLLELFRGIGQPHTLLRIGHGLPTRMTARRPATDVTTVSATPDAPMGGPSSGVSGGGHSTEHVSERHHADQDSVVHHG</sequence>
<dbReference type="RefSeq" id="WP_285966377.1">
    <property type="nucleotide sequence ID" value="NZ_CP127294.1"/>
</dbReference>
<reference evidence="2 3" key="1">
    <citation type="submission" date="2023-06" db="EMBL/GenBank/DDBJ databases">
        <authorList>
            <person name="Oyuntsetseg B."/>
            <person name="Kim S.B."/>
        </authorList>
    </citation>
    <scope>NUCLEOTIDE SEQUENCE [LARGE SCALE GENOMIC DNA]</scope>
    <source>
        <strain evidence="2 3">2-15</strain>
    </source>
</reference>
<evidence type="ECO:0000256" key="1">
    <source>
        <dbReference type="SAM" id="MobiDB-lite"/>
    </source>
</evidence>
<feature type="compositionally biased region" description="Gly residues" evidence="1">
    <location>
        <begin position="314"/>
        <end position="323"/>
    </location>
</feature>
<dbReference type="GO" id="GO:0016491">
    <property type="term" value="F:oxidoreductase activity"/>
    <property type="evidence" value="ECO:0007669"/>
    <property type="project" value="InterPro"/>
</dbReference>